<dbReference type="HOGENOM" id="CLU_2685759_0_0_6"/>
<dbReference type="EMBL" id="CP003546">
    <property type="protein sequence ID" value="AFP85135.1"/>
    <property type="molecule type" value="Genomic_DNA"/>
</dbReference>
<evidence type="ECO:0000313" key="3">
    <source>
        <dbReference type="Proteomes" id="UP000003936"/>
    </source>
</evidence>
<reference evidence="2 3" key="1">
    <citation type="journal article" date="2012" name="Mol. Biol. Evol.">
        <title>Genome reduction and co-evolution between the primary and secondary bacterial symbionts of psyllids.</title>
        <authorList>
            <person name="Sloan D.B."/>
            <person name="Moran N.A."/>
        </authorList>
    </citation>
    <scope>NUCLEOTIDE SEQUENCE [LARGE SCALE GENOMIC DNA]</scope>
    <source>
        <strain evidence="2">Ceuc_S</strain>
    </source>
</reference>
<dbReference type="AlphaFoldDB" id="J3TXW4"/>
<accession>J3TXW4</accession>
<keyword evidence="3" id="KW-1185">Reference proteome</keyword>
<organism evidence="2 3">
    <name type="scientific">secondary endosymbiont of Ctenarytaina eucalypti</name>
    <dbReference type="NCBI Taxonomy" id="1199245"/>
    <lineage>
        <taxon>Bacteria</taxon>
        <taxon>Pseudomonadati</taxon>
        <taxon>Pseudomonadota</taxon>
        <taxon>Gammaproteobacteria</taxon>
        <taxon>Enterobacterales</taxon>
        <taxon>Enterobacteriaceae</taxon>
        <taxon>aphid secondary symbionts</taxon>
    </lineage>
</organism>
<gene>
    <name evidence="2" type="ORF">A359_07660</name>
</gene>
<dbReference type="Proteomes" id="UP000003936">
    <property type="component" value="Chromosome"/>
</dbReference>
<protein>
    <submittedName>
        <fullName evidence="2">Uncharacterized protein</fullName>
    </submittedName>
</protein>
<evidence type="ECO:0000313" key="2">
    <source>
        <dbReference type="EMBL" id="AFP85135.1"/>
    </source>
</evidence>
<sequence length="74" mass="8629" precursor="true">MVSAVPGEDLFMFLSSLLKHVCSCSFHESKKFKNSLVDYEKYSAYFQVVLRYLLGIFLLINTDDVITRRQKETD</sequence>
<keyword evidence="1" id="KW-1133">Transmembrane helix</keyword>
<evidence type="ECO:0000256" key="1">
    <source>
        <dbReference type="SAM" id="Phobius"/>
    </source>
</evidence>
<feature type="transmembrane region" description="Helical" evidence="1">
    <location>
        <begin position="42"/>
        <end position="61"/>
    </location>
</feature>
<name>J3TXW4_9ENTR</name>
<proteinExistence type="predicted"/>
<dbReference type="KEGG" id="sect:A359_07660"/>
<keyword evidence="1" id="KW-0812">Transmembrane</keyword>
<keyword evidence="1" id="KW-0472">Membrane</keyword>